<keyword evidence="1" id="KW-0677">Repeat</keyword>
<dbReference type="Pfam" id="PF00874">
    <property type="entry name" value="PRD"/>
    <property type="match status" value="2"/>
</dbReference>
<proteinExistence type="predicted"/>
<protein>
    <submittedName>
        <fullName evidence="3">PRD domain-containing protein</fullName>
    </submittedName>
</protein>
<dbReference type="Gene3D" id="1.20.890.100">
    <property type="match status" value="1"/>
</dbReference>
<dbReference type="InterPro" id="IPR004341">
    <property type="entry name" value="CAT_RNA-bd_dom"/>
</dbReference>
<evidence type="ECO:0000313" key="3">
    <source>
        <dbReference type="EMBL" id="WAA09206.1"/>
    </source>
</evidence>
<dbReference type="PROSITE" id="PS51372">
    <property type="entry name" value="PRD_2"/>
    <property type="match status" value="2"/>
</dbReference>
<reference evidence="3" key="1">
    <citation type="submission" date="2022-09" db="EMBL/GenBank/DDBJ databases">
        <title>Complete Genomes of Fervidibacillus albus and Fervidibacillus halotolerans isolated from tidal flat sediments.</title>
        <authorList>
            <person name="Kwon K.K."/>
            <person name="Yang S.-H."/>
            <person name="Park M.J."/>
            <person name="Oh H.-M."/>
        </authorList>
    </citation>
    <scope>NUCLEOTIDE SEQUENCE</scope>
    <source>
        <strain evidence="3">MEBiC13591</strain>
    </source>
</reference>
<dbReference type="Gene3D" id="1.10.1790.10">
    <property type="entry name" value="PRD domain"/>
    <property type="match status" value="1"/>
</dbReference>
<dbReference type="Gene3D" id="2.30.24.10">
    <property type="entry name" value="CAT RNA-binding domain"/>
    <property type="match status" value="1"/>
</dbReference>
<evidence type="ECO:0000259" key="2">
    <source>
        <dbReference type="PROSITE" id="PS51372"/>
    </source>
</evidence>
<keyword evidence="4" id="KW-1185">Reference proteome</keyword>
<sequence>MGQYVVKKSLNNNVLIAEHTEYDEVVLIGKGIGFNRKKGERLDASLVEKVFILKDKDKQEQYKKLLPKVDEHIFDAIIDAFELIRTRTHAVLNEHIHVALTDHIFFSVQRYLKGLLIKYPFLTETKALYPMEFDIASEVVDIVNHAANIRLPDDEKGFITLHIHSALGDKKLSDINKHSQLIGKLIEIVELEMGVQIDKESLDYLRLVRHLRFTLERLNHGESIGNSPKISVILQREYPICYNLAWKLIKIMQNTMKKPIGDAEAIFLTIHLQRLSNKT</sequence>
<dbReference type="KEGG" id="faf:OE104_11560"/>
<dbReference type="Proteomes" id="UP001164718">
    <property type="component" value="Chromosome"/>
</dbReference>
<dbReference type="Gene3D" id="1.20.58.1950">
    <property type="match status" value="1"/>
</dbReference>
<dbReference type="InterPro" id="IPR011608">
    <property type="entry name" value="PRD"/>
</dbReference>
<dbReference type="GO" id="GO:0003723">
    <property type="term" value="F:RNA binding"/>
    <property type="evidence" value="ECO:0007669"/>
    <property type="project" value="InterPro"/>
</dbReference>
<gene>
    <name evidence="3" type="ORF">OE104_11560</name>
</gene>
<feature type="domain" description="PRD" evidence="2">
    <location>
        <begin position="174"/>
        <end position="279"/>
    </location>
</feature>
<dbReference type="PANTHER" id="PTHR30185">
    <property type="entry name" value="CRYPTIC BETA-GLUCOSIDE BGL OPERON ANTITERMINATOR"/>
    <property type="match status" value="1"/>
</dbReference>
<dbReference type="EMBL" id="CP106878">
    <property type="protein sequence ID" value="WAA09206.1"/>
    <property type="molecule type" value="Genomic_DNA"/>
</dbReference>
<evidence type="ECO:0000313" key="4">
    <source>
        <dbReference type="Proteomes" id="UP001164718"/>
    </source>
</evidence>
<dbReference type="RefSeq" id="WP_275416988.1">
    <property type="nucleotide sequence ID" value="NZ_CP106878.1"/>
</dbReference>
<dbReference type="GO" id="GO:0006355">
    <property type="term" value="P:regulation of DNA-templated transcription"/>
    <property type="evidence" value="ECO:0007669"/>
    <property type="project" value="InterPro"/>
</dbReference>
<dbReference type="NCBIfam" id="NF047357">
    <property type="entry name" value="antiterm_GlcT"/>
    <property type="match status" value="1"/>
</dbReference>
<dbReference type="AlphaFoldDB" id="A0A9E8LU36"/>
<accession>A0A9E8LU36</accession>
<dbReference type="SUPFAM" id="SSF63520">
    <property type="entry name" value="PTS-regulatory domain, PRD"/>
    <property type="match status" value="2"/>
</dbReference>
<dbReference type="InterPro" id="IPR036634">
    <property type="entry name" value="PRD_sf"/>
</dbReference>
<dbReference type="SUPFAM" id="SSF50151">
    <property type="entry name" value="SacY-like RNA-binding domain"/>
    <property type="match status" value="1"/>
</dbReference>
<dbReference type="Pfam" id="PF03123">
    <property type="entry name" value="CAT_RBD"/>
    <property type="match status" value="1"/>
</dbReference>
<dbReference type="InterPro" id="IPR050661">
    <property type="entry name" value="BglG_antiterminators"/>
</dbReference>
<dbReference type="SMART" id="SM01061">
    <property type="entry name" value="CAT_RBD"/>
    <property type="match status" value="1"/>
</dbReference>
<dbReference type="InterPro" id="IPR036650">
    <property type="entry name" value="CAT_RNA-bd_dom_sf"/>
</dbReference>
<evidence type="ECO:0000256" key="1">
    <source>
        <dbReference type="ARBA" id="ARBA00022737"/>
    </source>
</evidence>
<organism evidence="3 4">
    <name type="scientific">Fervidibacillus albus</name>
    <dbReference type="NCBI Taxonomy" id="2980026"/>
    <lineage>
        <taxon>Bacteria</taxon>
        <taxon>Bacillati</taxon>
        <taxon>Bacillota</taxon>
        <taxon>Bacilli</taxon>
        <taxon>Bacillales</taxon>
        <taxon>Bacillaceae</taxon>
        <taxon>Fervidibacillus</taxon>
    </lineage>
</organism>
<name>A0A9E8LU36_9BACI</name>
<dbReference type="PANTHER" id="PTHR30185:SF16">
    <property type="entry name" value="PROTEIN GLCT"/>
    <property type="match status" value="1"/>
</dbReference>
<feature type="domain" description="PRD" evidence="2">
    <location>
        <begin position="68"/>
        <end position="173"/>
    </location>
</feature>